<gene>
    <name evidence="2" type="ORF">OC842_006785</name>
</gene>
<comment type="caution">
    <text evidence="2">The sequence shown here is derived from an EMBL/GenBank/DDBJ whole genome shotgun (WGS) entry which is preliminary data.</text>
</comment>
<dbReference type="AlphaFoldDB" id="A0AAN6JHL9"/>
<evidence type="ECO:0000256" key="1">
    <source>
        <dbReference type="SAM" id="MobiDB-lite"/>
    </source>
</evidence>
<dbReference type="EMBL" id="JAPDMQ010000673">
    <property type="protein sequence ID" value="KAK0521426.1"/>
    <property type="molecule type" value="Genomic_DNA"/>
</dbReference>
<evidence type="ECO:0000313" key="2">
    <source>
        <dbReference type="EMBL" id="KAK0521426.1"/>
    </source>
</evidence>
<feature type="compositionally biased region" description="Low complexity" evidence="1">
    <location>
        <begin position="10"/>
        <end position="21"/>
    </location>
</feature>
<feature type="region of interest" description="Disordered" evidence="1">
    <location>
        <begin position="1"/>
        <end position="28"/>
    </location>
</feature>
<evidence type="ECO:0000313" key="3">
    <source>
        <dbReference type="Proteomes" id="UP001176521"/>
    </source>
</evidence>
<name>A0AAN6JHL9_9BASI</name>
<proteinExistence type="predicted"/>
<reference evidence="2" key="1">
    <citation type="journal article" date="2023" name="PhytoFront">
        <title>Draft Genome Resources of Seven Strains of Tilletia horrida, Causal Agent of Kernel Smut of Rice.</title>
        <authorList>
            <person name="Khanal S."/>
            <person name="Antony Babu S."/>
            <person name="Zhou X.G."/>
        </authorList>
    </citation>
    <scope>NUCLEOTIDE SEQUENCE</scope>
    <source>
        <strain evidence="2">TX3</strain>
    </source>
</reference>
<sequence length="251" mass="26767">MASVLPSLQPGATGPAPLLPADSGQSSSHLLEPELQTTTHLISIAPASARPAASGASSIFSPQNTHFVVNIIHLRDSLAVWVGSAPRDLVDRAARRQTTQATHAAEDDDEERLDRELADALRQAGRLEDNHDVLSTDRSAASEALPPPRGALAVEWAVAMSRPGQTAPLGSSLFRTNADVALPMSHRLATKLALSQLFLSLDLPSSLVSPATAMMPAPPERSRKLLLLERGIADAIRAGMKTVEERRRRKA</sequence>
<accession>A0AAN6JHL9</accession>
<keyword evidence="3" id="KW-1185">Reference proteome</keyword>
<protein>
    <submittedName>
        <fullName evidence="2">Uncharacterized protein</fullName>
    </submittedName>
</protein>
<organism evidence="2 3">
    <name type="scientific">Tilletia horrida</name>
    <dbReference type="NCBI Taxonomy" id="155126"/>
    <lineage>
        <taxon>Eukaryota</taxon>
        <taxon>Fungi</taxon>
        <taxon>Dikarya</taxon>
        <taxon>Basidiomycota</taxon>
        <taxon>Ustilaginomycotina</taxon>
        <taxon>Exobasidiomycetes</taxon>
        <taxon>Tilletiales</taxon>
        <taxon>Tilletiaceae</taxon>
        <taxon>Tilletia</taxon>
    </lineage>
</organism>
<dbReference type="Proteomes" id="UP001176521">
    <property type="component" value="Unassembled WGS sequence"/>
</dbReference>